<dbReference type="SUPFAM" id="SSF55424">
    <property type="entry name" value="FAD/NAD-linked reductases, dimerisation (C-terminal) domain"/>
    <property type="match status" value="1"/>
</dbReference>
<evidence type="ECO:0000256" key="16">
    <source>
        <dbReference type="RuleBase" id="RU003692"/>
    </source>
</evidence>
<feature type="binding site" evidence="14">
    <location>
        <begin position="187"/>
        <end position="194"/>
    </location>
    <ligand>
        <name>NAD(+)</name>
        <dbReference type="ChEBI" id="CHEBI:57540"/>
    </ligand>
</feature>
<keyword evidence="11 16" id="KW-0676">Redox-active center</keyword>
<protein>
    <recommendedName>
        <fullName evidence="4 16">Dihydrolipoyl dehydrogenase</fullName>
        <ecNumber evidence="3 16">1.8.1.4</ecNumber>
    </recommendedName>
</protein>
<keyword evidence="7 14" id="KW-0274">FAD</keyword>
<evidence type="ECO:0000256" key="15">
    <source>
        <dbReference type="PIRSR" id="PIRSR000350-4"/>
    </source>
</evidence>
<dbReference type="InterPro" id="IPR004099">
    <property type="entry name" value="Pyr_nucl-diS_OxRdtase_dimer"/>
</dbReference>
<dbReference type="Gene3D" id="3.30.390.30">
    <property type="match status" value="1"/>
</dbReference>
<feature type="disulfide bond" description="Redox-active" evidence="15">
    <location>
        <begin position="42"/>
        <end position="47"/>
    </location>
</feature>
<keyword evidence="14" id="KW-0547">Nucleotide-binding</keyword>
<dbReference type="GO" id="GO:0005737">
    <property type="term" value="C:cytoplasm"/>
    <property type="evidence" value="ECO:0007669"/>
    <property type="project" value="UniProtKB-SubCell"/>
</dbReference>
<dbReference type="AlphaFoldDB" id="A0A396SI90"/>
<dbReference type="InterPro" id="IPR012999">
    <property type="entry name" value="Pyr_OxRdtase_I_AS"/>
</dbReference>
<proteinExistence type="inferred from homology"/>
<evidence type="ECO:0000259" key="18">
    <source>
        <dbReference type="Pfam" id="PF07992"/>
    </source>
</evidence>
<dbReference type="PRINTS" id="PR00368">
    <property type="entry name" value="FADPNR"/>
</dbReference>
<comment type="cofactor">
    <cofactor evidence="14 16">
        <name>FAD</name>
        <dbReference type="ChEBI" id="CHEBI:57692"/>
    </cofactor>
    <text evidence="14 16">Binds 1 FAD per subunit.</text>
</comment>
<evidence type="ECO:0000313" key="19">
    <source>
        <dbReference type="EMBL" id="RHW38435.1"/>
    </source>
</evidence>
<evidence type="ECO:0000256" key="10">
    <source>
        <dbReference type="ARBA" id="ARBA00023157"/>
    </source>
</evidence>
<dbReference type="Proteomes" id="UP000265692">
    <property type="component" value="Unassembled WGS sequence"/>
</dbReference>
<feature type="binding site" evidence="14">
    <location>
        <position position="210"/>
    </location>
    <ligand>
        <name>NAD(+)</name>
        <dbReference type="ChEBI" id="CHEBI:57540"/>
    </ligand>
</feature>
<dbReference type="GO" id="GO:0006103">
    <property type="term" value="P:2-oxoglutarate metabolic process"/>
    <property type="evidence" value="ECO:0007669"/>
    <property type="project" value="TreeGrafter"/>
</dbReference>
<dbReference type="InterPro" id="IPR001100">
    <property type="entry name" value="Pyr_nuc-diS_OxRdtase"/>
</dbReference>
<dbReference type="EC" id="1.8.1.4" evidence="3 16"/>
<evidence type="ECO:0000256" key="6">
    <source>
        <dbReference type="ARBA" id="ARBA00022630"/>
    </source>
</evidence>
<dbReference type="PRINTS" id="PR00411">
    <property type="entry name" value="PNDRDTASEI"/>
</dbReference>
<dbReference type="GO" id="GO:0050660">
    <property type="term" value="F:flavin adenine dinucleotide binding"/>
    <property type="evidence" value="ECO:0007669"/>
    <property type="project" value="InterPro"/>
</dbReference>
<evidence type="ECO:0000256" key="13">
    <source>
        <dbReference type="PIRSR" id="PIRSR000350-2"/>
    </source>
</evidence>
<sequence>MAQEYDLVIVGGGTGGYVAAIRAAQLGLKTAIVEKGQLGGTCLHKGCIPSKALLRSAEVYRQSINALEYGVEISKAELNFKLVQQRKQAIVDQLHSGIKSLMKKGKIDIYHGIGRILGPSIFSPIPGTISVEMENGENEMLLPKNIILATGSKPRTIDGILVDGQKILSSDHALELESLPSSMIIVGGGVIGIEWASMLNDFGVDVTVLEYNSRILPTEDVDISNDMEKQLVKRGIKIFKNAEIITESIDCSEQLTISVNVEGKMQTFTAEKLLLAVGRVGNIQGIGLENTEIEFDENFIKVNDVFQTKEKHIYAIGDVIGGMQLAHIAAHEGKLAVEHIVHGNIHPIHYTNVARCIYSYPEAASIGLTEEQAVKEGLNVKVGKFPFKGIGKALVHGYAEGFVKMIADKETNDLIGVHMIGTHVTDLISEASLAMLLDATPWEIGETIHPHPSLSEAIGEAALAVDGRAIHF</sequence>
<comment type="similarity">
    <text evidence="2 16">Belongs to the class-I pyridine nucleotide-disulfide oxidoreductase family.</text>
</comment>
<keyword evidence="5" id="KW-0963">Cytoplasm</keyword>
<evidence type="ECO:0000256" key="7">
    <source>
        <dbReference type="ARBA" id="ARBA00022827"/>
    </source>
</evidence>
<evidence type="ECO:0000256" key="9">
    <source>
        <dbReference type="ARBA" id="ARBA00023027"/>
    </source>
</evidence>
<evidence type="ECO:0000256" key="5">
    <source>
        <dbReference type="ARBA" id="ARBA00022490"/>
    </source>
</evidence>
<evidence type="ECO:0000256" key="11">
    <source>
        <dbReference type="ARBA" id="ARBA00023284"/>
    </source>
</evidence>
<dbReference type="RefSeq" id="WP_118875469.1">
    <property type="nucleotide sequence ID" value="NZ_QWEI01000002.1"/>
</dbReference>
<comment type="catalytic activity">
    <reaction evidence="12 16">
        <text>N(6)-[(R)-dihydrolipoyl]-L-lysyl-[protein] + NAD(+) = N(6)-[(R)-lipoyl]-L-lysyl-[protein] + NADH + H(+)</text>
        <dbReference type="Rhea" id="RHEA:15045"/>
        <dbReference type="Rhea" id="RHEA-COMP:10474"/>
        <dbReference type="Rhea" id="RHEA-COMP:10475"/>
        <dbReference type="ChEBI" id="CHEBI:15378"/>
        <dbReference type="ChEBI" id="CHEBI:57540"/>
        <dbReference type="ChEBI" id="CHEBI:57945"/>
        <dbReference type="ChEBI" id="CHEBI:83099"/>
        <dbReference type="ChEBI" id="CHEBI:83100"/>
        <dbReference type="EC" id="1.8.1.4"/>
    </reaction>
</comment>
<comment type="subcellular location">
    <subcellularLocation>
        <location evidence="1">Cytoplasm</location>
    </subcellularLocation>
</comment>
<keyword evidence="8 16" id="KW-0560">Oxidoreductase</keyword>
<dbReference type="Pfam" id="PF02852">
    <property type="entry name" value="Pyr_redox_dim"/>
    <property type="match status" value="1"/>
</dbReference>
<keyword evidence="9 14" id="KW-0520">NAD</keyword>
<feature type="binding site" evidence="14">
    <location>
        <position position="318"/>
    </location>
    <ligand>
        <name>FAD</name>
        <dbReference type="ChEBI" id="CHEBI:57692"/>
    </ligand>
</feature>
<evidence type="ECO:0000256" key="1">
    <source>
        <dbReference type="ARBA" id="ARBA00004496"/>
    </source>
</evidence>
<organism evidence="19 20">
    <name type="scientific">Ureibacillus yapensis</name>
    <dbReference type="NCBI Taxonomy" id="2304605"/>
    <lineage>
        <taxon>Bacteria</taxon>
        <taxon>Bacillati</taxon>
        <taxon>Bacillota</taxon>
        <taxon>Bacilli</taxon>
        <taxon>Bacillales</taxon>
        <taxon>Caryophanaceae</taxon>
        <taxon>Ureibacillus</taxon>
    </lineage>
</organism>
<gene>
    <name evidence="19" type="primary">lpdA</name>
    <name evidence="19" type="ORF">D1B33_06015</name>
</gene>
<evidence type="ECO:0000313" key="20">
    <source>
        <dbReference type="Proteomes" id="UP000265692"/>
    </source>
</evidence>
<dbReference type="InterPro" id="IPR050151">
    <property type="entry name" value="Class-I_Pyr_Nuc-Dis_Oxidored"/>
</dbReference>
<dbReference type="GO" id="GO:0004148">
    <property type="term" value="F:dihydrolipoyl dehydrogenase (NADH) activity"/>
    <property type="evidence" value="ECO:0007669"/>
    <property type="project" value="UniProtKB-EC"/>
</dbReference>
<feature type="domain" description="Pyridine nucleotide-disulphide oxidoreductase dimerisation" evidence="17">
    <location>
        <begin position="353"/>
        <end position="462"/>
    </location>
</feature>
<dbReference type="InterPro" id="IPR016156">
    <property type="entry name" value="FAD/NAD-linked_Rdtase_dimer_sf"/>
</dbReference>
<dbReference type="InterPro" id="IPR023753">
    <property type="entry name" value="FAD/NAD-binding_dom"/>
</dbReference>
<evidence type="ECO:0000256" key="4">
    <source>
        <dbReference type="ARBA" id="ARBA00016961"/>
    </source>
</evidence>
<dbReference type="PANTHER" id="PTHR22912:SF217">
    <property type="entry name" value="DIHYDROLIPOYL DEHYDROGENASE"/>
    <property type="match status" value="1"/>
</dbReference>
<dbReference type="OrthoDB" id="9800167at2"/>
<dbReference type="PROSITE" id="PS00076">
    <property type="entry name" value="PYRIDINE_REDOX_1"/>
    <property type="match status" value="1"/>
</dbReference>
<dbReference type="PIRSF" id="PIRSF000350">
    <property type="entry name" value="Mercury_reductase_MerA"/>
    <property type="match status" value="1"/>
</dbReference>
<feature type="active site" description="Proton acceptor" evidence="13">
    <location>
        <position position="451"/>
    </location>
</feature>
<dbReference type="InterPro" id="IPR036188">
    <property type="entry name" value="FAD/NAD-bd_sf"/>
</dbReference>
<dbReference type="NCBIfam" id="TIGR01350">
    <property type="entry name" value="lipoamide_DH"/>
    <property type="match status" value="1"/>
</dbReference>
<comment type="caution">
    <text evidence="19">The sequence shown here is derived from an EMBL/GenBank/DDBJ whole genome shotgun (WGS) entry which is preliminary data.</text>
</comment>
<dbReference type="Pfam" id="PF07992">
    <property type="entry name" value="Pyr_redox_2"/>
    <property type="match status" value="1"/>
</dbReference>
<dbReference type="EMBL" id="QWEI01000002">
    <property type="protein sequence ID" value="RHW38435.1"/>
    <property type="molecule type" value="Genomic_DNA"/>
</dbReference>
<dbReference type="InterPro" id="IPR006258">
    <property type="entry name" value="Lipoamide_DH"/>
</dbReference>
<feature type="binding site" evidence="14">
    <location>
        <begin position="150"/>
        <end position="152"/>
    </location>
    <ligand>
        <name>FAD</name>
        <dbReference type="ChEBI" id="CHEBI:57692"/>
    </ligand>
</feature>
<feature type="binding site" evidence="14">
    <location>
        <position position="51"/>
    </location>
    <ligand>
        <name>FAD</name>
        <dbReference type="ChEBI" id="CHEBI:57692"/>
    </ligand>
</feature>
<keyword evidence="10" id="KW-1015">Disulfide bond</keyword>
<dbReference type="FunFam" id="3.30.390.30:FF:000001">
    <property type="entry name" value="Dihydrolipoyl dehydrogenase"/>
    <property type="match status" value="1"/>
</dbReference>
<evidence type="ECO:0000256" key="8">
    <source>
        <dbReference type="ARBA" id="ARBA00023002"/>
    </source>
</evidence>
<dbReference type="PANTHER" id="PTHR22912">
    <property type="entry name" value="DISULFIDE OXIDOREDUCTASE"/>
    <property type="match status" value="1"/>
</dbReference>
<evidence type="ECO:0000256" key="12">
    <source>
        <dbReference type="ARBA" id="ARBA00049187"/>
    </source>
</evidence>
<comment type="miscellaneous">
    <text evidence="16">The active site is a redox-active disulfide bond.</text>
</comment>
<feature type="binding site" evidence="14">
    <location>
        <position position="278"/>
    </location>
    <ligand>
        <name>NAD(+)</name>
        <dbReference type="ChEBI" id="CHEBI:57540"/>
    </ligand>
</feature>
<evidence type="ECO:0000259" key="17">
    <source>
        <dbReference type="Pfam" id="PF02852"/>
    </source>
</evidence>
<keyword evidence="6 16" id="KW-0285">Flavoprotein</keyword>
<evidence type="ECO:0000256" key="2">
    <source>
        <dbReference type="ARBA" id="ARBA00007532"/>
    </source>
</evidence>
<keyword evidence="20" id="KW-1185">Reference proteome</keyword>
<evidence type="ECO:0000256" key="3">
    <source>
        <dbReference type="ARBA" id="ARBA00012608"/>
    </source>
</evidence>
<feature type="binding site" evidence="14">
    <location>
        <position position="114"/>
    </location>
    <ligand>
        <name>FAD</name>
        <dbReference type="ChEBI" id="CHEBI:57692"/>
    </ligand>
</feature>
<feature type="domain" description="FAD/NAD(P)-binding" evidence="18">
    <location>
        <begin position="5"/>
        <end position="333"/>
    </location>
</feature>
<dbReference type="SUPFAM" id="SSF51905">
    <property type="entry name" value="FAD/NAD(P)-binding domain"/>
    <property type="match status" value="1"/>
</dbReference>
<evidence type="ECO:0000256" key="14">
    <source>
        <dbReference type="PIRSR" id="PIRSR000350-3"/>
    </source>
</evidence>
<accession>A0A396SI90</accession>
<dbReference type="Gene3D" id="3.50.50.60">
    <property type="entry name" value="FAD/NAD(P)-binding domain"/>
    <property type="match status" value="2"/>
</dbReference>
<name>A0A396SI90_9BACL</name>
<reference evidence="19 20" key="1">
    <citation type="submission" date="2018-08" db="EMBL/GenBank/DDBJ databases">
        <title>Lysinibacillus sp. YLB-03 draft genome sequence.</title>
        <authorList>
            <person name="Yu L."/>
        </authorList>
    </citation>
    <scope>NUCLEOTIDE SEQUENCE [LARGE SCALE GENOMIC DNA]</scope>
    <source>
        <strain evidence="19 20">YLB-03</strain>
    </source>
</reference>